<keyword evidence="9" id="KW-0067">ATP-binding</keyword>
<dbReference type="GO" id="GO:0000155">
    <property type="term" value="F:phosphorelay sensor kinase activity"/>
    <property type="evidence" value="ECO:0007669"/>
    <property type="project" value="InterPro"/>
</dbReference>
<evidence type="ECO:0000256" key="5">
    <source>
        <dbReference type="ARBA" id="ARBA00022679"/>
    </source>
</evidence>
<sequence>MYSIRRFLSVSLLLVILGGGLLLGLITYLTLYDELDEQYDAELIQSAHLLASFWREGQLPDQALAALDEQENRYQRYFVYQLWNDHKLVMASAGAPRDPFTPLGSRPHYNEKDGWHIYTLPLSGQRWLVLAESDRSRRSLVDSMAAVVLSPYLLSLPVILILVWLAIRRGLKPLSRLTHAVANRSADNLEPLPSGKPVRELLPLEQAINELLGQLQDALDREKRFTADAAHELRTLLMVLRLHADNARHLTDASQVDASLQQLDTALVRASRMVEQLLALARLDPQVFREQDGECDATALSRDIIANLLPLADARRQQLSLLLEQAMPVAMPAESLHLVLRNLLDNACRYSPAGSEIAVDGESLGNRVRLTISDGGEGLDDSAQKRFRERFSRGDRDQSGAGLGLSIVDRVLSLYGGTLSYRCRQGDLPAAAIVTIPAARGGAAL</sequence>
<evidence type="ECO:0000256" key="13">
    <source>
        <dbReference type="SAM" id="Phobius"/>
    </source>
</evidence>
<evidence type="ECO:0000256" key="11">
    <source>
        <dbReference type="ARBA" id="ARBA00023012"/>
    </source>
</evidence>
<dbReference type="GO" id="GO:0005886">
    <property type="term" value="C:plasma membrane"/>
    <property type="evidence" value="ECO:0007669"/>
    <property type="project" value="TreeGrafter"/>
</dbReference>
<comment type="catalytic activity">
    <reaction evidence="1">
        <text>ATP + protein L-histidine = ADP + protein N-phospho-L-histidine.</text>
        <dbReference type="EC" id="2.7.13.3"/>
    </reaction>
</comment>
<evidence type="ECO:0000259" key="14">
    <source>
        <dbReference type="PROSITE" id="PS50109"/>
    </source>
</evidence>
<dbReference type="Gene3D" id="3.30.565.10">
    <property type="entry name" value="Histidine kinase-like ATPase, C-terminal domain"/>
    <property type="match status" value="1"/>
</dbReference>
<evidence type="ECO:0000259" key="15">
    <source>
        <dbReference type="PROSITE" id="PS50885"/>
    </source>
</evidence>
<dbReference type="PANTHER" id="PTHR45436:SF14">
    <property type="entry name" value="SENSOR PROTEIN QSEC"/>
    <property type="match status" value="1"/>
</dbReference>
<dbReference type="InterPro" id="IPR003661">
    <property type="entry name" value="HisK_dim/P_dom"/>
</dbReference>
<evidence type="ECO:0000256" key="12">
    <source>
        <dbReference type="ARBA" id="ARBA00023136"/>
    </source>
</evidence>
<dbReference type="InterPro" id="IPR004358">
    <property type="entry name" value="Sig_transdc_His_kin-like_C"/>
</dbReference>
<dbReference type="PANTHER" id="PTHR45436">
    <property type="entry name" value="SENSOR HISTIDINE KINASE YKOH"/>
    <property type="match status" value="1"/>
</dbReference>
<proteinExistence type="predicted"/>
<evidence type="ECO:0000256" key="1">
    <source>
        <dbReference type="ARBA" id="ARBA00000085"/>
    </source>
</evidence>
<dbReference type="SUPFAM" id="SSF47384">
    <property type="entry name" value="Homodimeric domain of signal transducing histidine kinase"/>
    <property type="match status" value="1"/>
</dbReference>
<keyword evidence="6 13" id="KW-0812">Transmembrane</keyword>
<accession>L0WAY9</accession>
<evidence type="ECO:0000256" key="9">
    <source>
        <dbReference type="ARBA" id="ARBA00022840"/>
    </source>
</evidence>
<dbReference type="eggNOG" id="COG2205">
    <property type="taxonomic scope" value="Bacteria"/>
</dbReference>
<evidence type="ECO:0000313" key="17">
    <source>
        <dbReference type="Proteomes" id="UP000010164"/>
    </source>
</evidence>
<evidence type="ECO:0000313" key="16">
    <source>
        <dbReference type="EMBL" id="EKF72875.1"/>
    </source>
</evidence>
<dbReference type="SUPFAM" id="SSF55874">
    <property type="entry name" value="ATPase domain of HSP90 chaperone/DNA topoisomerase II/histidine kinase"/>
    <property type="match status" value="1"/>
</dbReference>
<dbReference type="SMART" id="SM00388">
    <property type="entry name" value="HisKA"/>
    <property type="match status" value="1"/>
</dbReference>
<dbReference type="CDD" id="cd00082">
    <property type="entry name" value="HisKA"/>
    <property type="match status" value="1"/>
</dbReference>
<dbReference type="RefSeq" id="WP_008930473.1">
    <property type="nucleotide sequence ID" value="NZ_AMRJ01000046.1"/>
</dbReference>
<dbReference type="InterPro" id="IPR050428">
    <property type="entry name" value="TCS_sensor_his_kinase"/>
</dbReference>
<protein>
    <recommendedName>
        <fullName evidence="3">histidine kinase</fullName>
        <ecNumber evidence="3">2.7.13.3</ecNumber>
    </recommendedName>
</protein>
<dbReference type="OrthoDB" id="9809766at2"/>
<keyword evidence="17" id="KW-1185">Reference proteome</keyword>
<dbReference type="InterPro" id="IPR003660">
    <property type="entry name" value="HAMP_dom"/>
</dbReference>
<feature type="domain" description="HAMP" evidence="15">
    <location>
        <begin position="168"/>
        <end position="220"/>
    </location>
</feature>
<name>L0WAY9_9GAMM</name>
<feature type="domain" description="Histidine kinase" evidence="14">
    <location>
        <begin position="228"/>
        <end position="440"/>
    </location>
</feature>
<evidence type="ECO:0000256" key="4">
    <source>
        <dbReference type="ARBA" id="ARBA00022553"/>
    </source>
</evidence>
<organism evidence="16 17">
    <name type="scientific">Alcanivorax hongdengensis A-11-3</name>
    <dbReference type="NCBI Taxonomy" id="1177179"/>
    <lineage>
        <taxon>Bacteria</taxon>
        <taxon>Pseudomonadati</taxon>
        <taxon>Pseudomonadota</taxon>
        <taxon>Gammaproteobacteria</taxon>
        <taxon>Oceanospirillales</taxon>
        <taxon>Alcanivoracaceae</taxon>
        <taxon>Alcanivorax</taxon>
    </lineage>
</organism>
<keyword evidence="7" id="KW-0547">Nucleotide-binding</keyword>
<evidence type="ECO:0000256" key="2">
    <source>
        <dbReference type="ARBA" id="ARBA00004141"/>
    </source>
</evidence>
<dbReference type="Pfam" id="PF00512">
    <property type="entry name" value="HisKA"/>
    <property type="match status" value="1"/>
</dbReference>
<gene>
    <name evidence="16" type="ORF">A11A3_16540</name>
</gene>
<dbReference type="PATRIC" id="fig|1177179.3.peg.3257"/>
<keyword evidence="8 16" id="KW-0418">Kinase</keyword>
<evidence type="ECO:0000256" key="10">
    <source>
        <dbReference type="ARBA" id="ARBA00022989"/>
    </source>
</evidence>
<dbReference type="PRINTS" id="PR00344">
    <property type="entry name" value="BCTRLSENSOR"/>
</dbReference>
<dbReference type="InterPro" id="IPR036890">
    <property type="entry name" value="HATPase_C_sf"/>
</dbReference>
<dbReference type="InterPro" id="IPR036097">
    <property type="entry name" value="HisK_dim/P_sf"/>
</dbReference>
<keyword evidence="4" id="KW-0597">Phosphoprotein</keyword>
<dbReference type="GO" id="GO:0005524">
    <property type="term" value="F:ATP binding"/>
    <property type="evidence" value="ECO:0007669"/>
    <property type="project" value="UniProtKB-KW"/>
</dbReference>
<evidence type="ECO:0000256" key="7">
    <source>
        <dbReference type="ARBA" id="ARBA00022741"/>
    </source>
</evidence>
<dbReference type="EC" id="2.7.13.3" evidence="3"/>
<dbReference type="EMBL" id="AMRJ01000046">
    <property type="protein sequence ID" value="EKF72875.1"/>
    <property type="molecule type" value="Genomic_DNA"/>
</dbReference>
<dbReference type="SMART" id="SM00387">
    <property type="entry name" value="HATPase_c"/>
    <property type="match status" value="1"/>
</dbReference>
<dbReference type="InterPro" id="IPR003594">
    <property type="entry name" value="HATPase_dom"/>
</dbReference>
<evidence type="ECO:0000256" key="6">
    <source>
        <dbReference type="ARBA" id="ARBA00022692"/>
    </source>
</evidence>
<keyword evidence="12 13" id="KW-0472">Membrane</keyword>
<comment type="subcellular location">
    <subcellularLocation>
        <location evidence="2">Membrane</location>
        <topology evidence="2">Multi-pass membrane protein</topology>
    </subcellularLocation>
</comment>
<dbReference type="PROSITE" id="PS50109">
    <property type="entry name" value="HIS_KIN"/>
    <property type="match status" value="1"/>
</dbReference>
<dbReference type="InterPro" id="IPR005467">
    <property type="entry name" value="His_kinase_dom"/>
</dbReference>
<dbReference type="Pfam" id="PF02518">
    <property type="entry name" value="HATPase_c"/>
    <property type="match status" value="1"/>
</dbReference>
<evidence type="ECO:0000256" key="3">
    <source>
        <dbReference type="ARBA" id="ARBA00012438"/>
    </source>
</evidence>
<dbReference type="Proteomes" id="UP000010164">
    <property type="component" value="Unassembled WGS sequence"/>
</dbReference>
<comment type="caution">
    <text evidence="16">The sequence shown here is derived from an EMBL/GenBank/DDBJ whole genome shotgun (WGS) entry which is preliminary data.</text>
</comment>
<keyword evidence="10 13" id="KW-1133">Transmembrane helix</keyword>
<evidence type="ECO:0000256" key="8">
    <source>
        <dbReference type="ARBA" id="ARBA00022777"/>
    </source>
</evidence>
<feature type="transmembrane region" description="Helical" evidence="13">
    <location>
        <begin position="7"/>
        <end position="31"/>
    </location>
</feature>
<feature type="transmembrane region" description="Helical" evidence="13">
    <location>
        <begin position="144"/>
        <end position="167"/>
    </location>
</feature>
<dbReference type="Gene3D" id="1.10.287.130">
    <property type="match status" value="1"/>
</dbReference>
<dbReference type="PROSITE" id="PS50885">
    <property type="entry name" value="HAMP"/>
    <property type="match status" value="1"/>
</dbReference>
<reference evidence="16 17" key="1">
    <citation type="journal article" date="2012" name="J. Bacteriol.">
        <title>Genome Sequence of the Alkane-Degrading Bacterium Alcanivorax hongdengensis Type Strain A-11-3.</title>
        <authorList>
            <person name="Lai Q."/>
            <person name="Shao Z."/>
        </authorList>
    </citation>
    <scope>NUCLEOTIDE SEQUENCE [LARGE SCALE GENOMIC DNA]</scope>
    <source>
        <strain evidence="16 17">A-11-3</strain>
    </source>
</reference>
<dbReference type="AlphaFoldDB" id="L0WAY9"/>
<keyword evidence="5" id="KW-0808">Transferase</keyword>
<dbReference type="STRING" id="1177179.A11A3_16540"/>
<keyword evidence="11" id="KW-0902">Two-component regulatory system</keyword>